<organism evidence="14 15">
    <name type="scientific">Clunio marinus</name>
    <dbReference type="NCBI Taxonomy" id="568069"/>
    <lineage>
        <taxon>Eukaryota</taxon>
        <taxon>Metazoa</taxon>
        <taxon>Ecdysozoa</taxon>
        <taxon>Arthropoda</taxon>
        <taxon>Hexapoda</taxon>
        <taxon>Insecta</taxon>
        <taxon>Pterygota</taxon>
        <taxon>Neoptera</taxon>
        <taxon>Endopterygota</taxon>
        <taxon>Diptera</taxon>
        <taxon>Nematocera</taxon>
        <taxon>Chironomoidea</taxon>
        <taxon>Chironomidae</taxon>
        <taxon>Clunio</taxon>
    </lineage>
</organism>
<evidence type="ECO:0000313" key="15">
    <source>
        <dbReference type="Proteomes" id="UP000183832"/>
    </source>
</evidence>
<gene>
    <name evidence="14" type="primary">putative Protein artemis</name>
    <name evidence="14" type="ORF">CLUMA_CG016399</name>
</gene>
<evidence type="ECO:0000256" key="9">
    <source>
        <dbReference type="ARBA" id="ARBA00023204"/>
    </source>
</evidence>
<dbReference type="SUPFAM" id="SSF56281">
    <property type="entry name" value="Metallo-hydrolase/oxidoreductase"/>
    <property type="match status" value="1"/>
</dbReference>
<dbReference type="GO" id="GO:0006303">
    <property type="term" value="P:double-strand break repair via nonhomologous end joining"/>
    <property type="evidence" value="ECO:0007669"/>
    <property type="project" value="TreeGrafter"/>
</dbReference>
<keyword evidence="4" id="KW-0255">Endonuclease</keyword>
<proteinExistence type="inferred from homology"/>
<keyword evidence="15" id="KW-1185">Reference proteome</keyword>
<evidence type="ECO:0000256" key="7">
    <source>
        <dbReference type="ARBA" id="ARBA00022839"/>
    </source>
</evidence>
<dbReference type="STRING" id="568069.A0A1J1ITZ8"/>
<keyword evidence="5" id="KW-0227">DNA damage</keyword>
<protein>
    <recommendedName>
        <fullName evidence="11">Protein artemis</fullName>
    </recommendedName>
    <alternativeName>
        <fullName evidence="12">DNA cross-link repair 1C protein</fullName>
    </alternativeName>
</protein>
<evidence type="ECO:0000313" key="14">
    <source>
        <dbReference type="EMBL" id="CRL03060.1"/>
    </source>
</evidence>
<dbReference type="PANTHER" id="PTHR23240">
    <property type="entry name" value="DNA CROSS-LINK REPAIR PROTEIN PSO2/SNM1-RELATED"/>
    <property type="match status" value="1"/>
</dbReference>
<keyword evidence="6" id="KW-0378">Hydrolase</keyword>
<evidence type="ECO:0000256" key="12">
    <source>
        <dbReference type="ARBA" id="ARBA00042677"/>
    </source>
</evidence>
<dbReference type="PANTHER" id="PTHR23240:SF8">
    <property type="entry name" value="PROTEIN ARTEMIS"/>
    <property type="match status" value="1"/>
</dbReference>
<evidence type="ECO:0000256" key="8">
    <source>
        <dbReference type="ARBA" id="ARBA00023172"/>
    </source>
</evidence>
<evidence type="ECO:0000256" key="5">
    <source>
        <dbReference type="ARBA" id="ARBA00022763"/>
    </source>
</evidence>
<dbReference type="GO" id="GO:0006310">
    <property type="term" value="P:DNA recombination"/>
    <property type="evidence" value="ECO:0007669"/>
    <property type="project" value="UniProtKB-KW"/>
</dbReference>
<keyword evidence="7" id="KW-0269">Exonuclease</keyword>
<dbReference type="GO" id="GO:0003684">
    <property type="term" value="F:damaged DNA binding"/>
    <property type="evidence" value="ECO:0007669"/>
    <property type="project" value="TreeGrafter"/>
</dbReference>
<comment type="similarity">
    <text evidence="2">Belongs to the DNA repair metallo-beta-lactamase (DRMBL) family.</text>
</comment>
<dbReference type="Gene3D" id="3.40.50.12650">
    <property type="match status" value="1"/>
</dbReference>
<dbReference type="AlphaFoldDB" id="A0A1J1ITZ8"/>
<reference evidence="14 15" key="1">
    <citation type="submission" date="2015-04" db="EMBL/GenBank/DDBJ databases">
        <authorList>
            <person name="Syromyatnikov M.Y."/>
            <person name="Popov V.N."/>
        </authorList>
    </citation>
    <scope>NUCLEOTIDE SEQUENCE [LARGE SCALE GENOMIC DNA]</scope>
</reference>
<dbReference type="InterPro" id="IPR011084">
    <property type="entry name" value="DRMBL"/>
</dbReference>
<dbReference type="GO" id="GO:0035312">
    <property type="term" value="F:5'-3' DNA exonuclease activity"/>
    <property type="evidence" value="ECO:0007669"/>
    <property type="project" value="TreeGrafter"/>
</dbReference>
<evidence type="ECO:0000256" key="2">
    <source>
        <dbReference type="ARBA" id="ARBA00010304"/>
    </source>
</evidence>
<dbReference type="Gene3D" id="3.60.15.10">
    <property type="entry name" value="Ribonuclease Z/Hydroxyacylglutathione hydrolase-like"/>
    <property type="match status" value="1"/>
</dbReference>
<keyword evidence="10" id="KW-0539">Nucleus</keyword>
<keyword evidence="3" id="KW-0540">Nuclease</keyword>
<dbReference type="GO" id="GO:0036297">
    <property type="term" value="P:interstrand cross-link repair"/>
    <property type="evidence" value="ECO:0007669"/>
    <property type="project" value="TreeGrafter"/>
</dbReference>
<evidence type="ECO:0000256" key="10">
    <source>
        <dbReference type="ARBA" id="ARBA00023242"/>
    </source>
</evidence>
<keyword evidence="9" id="KW-0234">DNA repair</keyword>
<dbReference type="Proteomes" id="UP000183832">
    <property type="component" value="Unassembled WGS sequence"/>
</dbReference>
<dbReference type="OrthoDB" id="262529at2759"/>
<evidence type="ECO:0000259" key="13">
    <source>
        <dbReference type="Pfam" id="PF07522"/>
    </source>
</evidence>
<accession>A0A1J1ITZ8</accession>
<evidence type="ECO:0000256" key="1">
    <source>
        <dbReference type="ARBA" id="ARBA00004123"/>
    </source>
</evidence>
<dbReference type="EMBL" id="CVRI01000059">
    <property type="protein sequence ID" value="CRL03060.1"/>
    <property type="molecule type" value="Genomic_DNA"/>
</dbReference>
<dbReference type="GO" id="GO:0004519">
    <property type="term" value="F:endonuclease activity"/>
    <property type="evidence" value="ECO:0007669"/>
    <property type="project" value="UniProtKB-KW"/>
</dbReference>
<dbReference type="GO" id="GO:0000723">
    <property type="term" value="P:telomere maintenance"/>
    <property type="evidence" value="ECO:0007669"/>
    <property type="project" value="TreeGrafter"/>
</dbReference>
<evidence type="ECO:0000256" key="4">
    <source>
        <dbReference type="ARBA" id="ARBA00022759"/>
    </source>
</evidence>
<dbReference type="InterPro" id="IPR036866">
    <property type="entry name" value="RibonucZ/Hydroxyglut_hydro"/>
</dbReference>
<evidence type="ECO:0000256" key="11">
    <source>
        <dbReference type="ARBA" id="ARBA00039759"/>
    </source>
</evidence>
<feature type="domain" description="DNA repair metallo-beta-lactamase" evidence="13">
    <location>
        <begin position="234"/>
        <end position="320"/>
    </location>
</feature>
<comment type="subcellular location">
    <subcellularLocation>
        <location evidence="1">Nucleus</location>
    </subcellularLocation>
</comment>
<keyword evidence="8" id="KW-0233">DNA recombination</keyword>
<evidence type="ECO:0000256" key="3">
    <source>
        <dbReference type="ARBA" id="ARBA00022722"/>
    </source>
</evidence>
<sequence>MSTFNGEIAQIPGISVDHFECCQQNCYFLSHCHTDHMKGLSELQTDAPVYMTTISALFVNKKYPDLKINIKTLEYDLPVVVEDKGVVKSFVVTALSAGHCAGSCMFLFQLDNCNILYTGDFRISLKNRETLKLIEDIKKHSNFVLYIDSTFFNQSYPEFPSQSESCVKITNIIETFLSRSKIIQVHIHTPARYGYERLIIEIGLKLKMKTLIHEAEIFEQYLRIPQIASSVTMDHQETRISLKPKFVSSLFQENTKGTDNVLNLHLSAMFWSNWDGGSFVRKISENSFRVCYATHNSFNEIKDFVLSVKPKEVYLNVMPNSFEERNIMLKQLDMIKSQYLQDKKKQQTLDRPIFSFKRLRRMHTTEASEEET</sequence>
<dbReference type="Pfam" id="PF07522">
    <property type="entry name" value="DRMBL"/>
    <property type="match status" value="1"/>
</dbReference>
<name>A0A1J1ITZ8_9DIPT</name>
<evidence type="ECO:0000256" key="6">
    <source>
        <dbReference type="ARBA" id="ARBA00022801"/>
    </source>
</evidence>
<dbReference type="GO" id="GO:0005634">
    <property type="term" value="C:nucleus"/>
    <property type="evidence" value="ECO:0007669"/>
    <property type="project" value="UniProtKB-SubCell"/>
</dbReference>